<reference evidence="1 2" key="1">
    <citation type="submission" date="2021-06" db="EMBL/GenBank/DDBJ databases">
        <title>Caerostris extrusa draft genome.</title>
        <authorList>
            <person name="Kono N."/>
            <person name="Arakawa K."/>
        </authorList>
    </citation>
    <scope>NUCLEOTIDE SEQUENCE [LARGE SCALE GENOMIC DNA]</scope>
</reference>
<proteinExistence type="predicted"/>
<gene>
    <name evidence="1" type="ORF">CEXT_236391</name>
</gene>
<protein>
    <submittedName>
        <fullName evidence="1">Uncharacterized protein</fullName>
    </submittedName>
</protein>
<sequence>MLYNRCLKKLKDSVVFVSDSRFASETVQLESVNHILFKTMSIREPVTPENPLKNKYILFSVTCASLEHLGLFTKTATKLAALKYT</sequence>
<dbReference type="Proteomes" id="UP001054945">
    <property type="component" value="Unassembled WGS sequence"/>
</dbReference>
<name>A0AAV4RVI7_CAEEX</name>
<evidence type="ECO:0000313" key="1">
    <source>
        <dbReference type="EMBL" id="GIY25888.1"/>
    </source>
</evidence>
<evidence type="ECO:0000313" key="2">
    <source>
        <dbReference type="Proteomes" id="UP001054945"/>
    </source>
</evidence>
<keyword evidence="2" id="KW-1185">Reference proteome</keyword>
<organism evidence="1 2">
    <name type="scientific">Caerostris extrusa</name>
    <name type="common">Bark spider</name>
    <name type="synonym">Caerostris bankana</name>
    <dbReference type="NCBI Taxonomy" id="172846"/>
    <lineage>
        <taxon>Eukaryota</taxon>
        <taxon>Metazoa</taxon>
        <taxon>Ecdysozoa</taxon>
        <taxon>Arthropoda</taxon>
        <taxon>Chelicerata</taxon>
        <taxon>Arachnida</taxon>
        <taxon>Araneae</taxon>
        <taxon>Araneomorphae</taxon>
        <taxon>Entelegynae</taxon>
        <taxon>Araneoidea</taxon>
        <taxon>Araneidae</taxon>
        <taxon>Caerostris</taxon>
    </lineage>
</organism>
<accession>A0AAV4RVI7</accession>
<dbReference type="AlphaFoldDB" id="A0AAV4RVI7"/>
<dbReference type="EMBL" id="BPLR01008599">
    <property type="protein sequence ID" value="GIY25888.1"/>
    <property type="molecule type" value="Genomic_DNA"/>
</dbReference>
<comment type="caution">
    <text evidence="1">The sequence shown here is derived from an EMBL/GenBank/DDBJ whole genome shotgun (WGS) entry which is preliminary data.</text>
</comment>